<dbReference type="Gene3D" id="3.30.1490.20">
    <property type="entry name" value="ATP-grasp fold, A domain"/>
    <property type="match status" value="1"/>
</dbReference>
<dbReference type="Proteomes" id="UP000051813">
    <property type="component" value="Unassembled WGS sequence"/>
</dbReference>
<keyword evidence="5 8" id="KW-0067">ATP-binding</keyword>
<evidence type="ECO:0000256" key="5">
    <source>
        <dbReference type="ARBA" id="ARBA00022840"/>
    </source>
</evidence>
<keyword evidence="3 8" id="KW-0547">Nucleotide-binding</keyword>
<dbReference type="Pfam" id="PF22660">
    <property type="entry name" value="RS_preATP-grasp-like"/>
    <property type="match status" value="1"/>
</dbReference>
<dbReference type="AlphaFoldDB" id="A0A0R2BL58"/>
<comment type="caution">
    <text evidence="10">The sequence shown here is derived from an EMBL/GenBank/DDBJ whole genome shotgun (WGS) entry which is preliminary data.</text>
</comment>
<sequence>MSFVYPRSYVGIIGGGHSSWQLANAAHKLGFLVNMLLSDPHDLAARAADRVLVGSCNDVNLLRQLANASQVVIYTNEEVSVNAINEAQIADKIPQGTELLTITQDRYLEKAFLEDHNIIIPPYAMVVSLADIRGVIDSIGYPSIVKPIQKGLANQSHYLLEKPEDLDRLENHLPDGSYILESWVPGAKEYTIMVGKDQDQKIQTFPILETVYRNGDFHSALAHQKNEPELMTEIQRVANEIAKDIHYQGLMSISFFETQAGLLFVKGIYSGTNEAADLYEAVSGFSQYEIQLRAICDWPVPDLYLRQEGALIALATSVEPQVFAEIQRRVNWRFTFWPLIQATGHHQPTLGEAVVVASDYQGLLELLSGTELW</sequence>
<evidence type="ECO:0000256" key="2">
    <source>
        <dbReference type="ARBA" id="ARBA00001946"/>
    </source>
</evidence>
<gene>
    <name evidence="10" type="ORF">FC84_GL000823</name>
</gene>
<dbReference type="Gene3D" id="3.30.470.20">
    <property type="entry name" value="ATP-grasp fold, B domain"/>
    <property type="match status" value="1"/>
</dbReference>
<dbReference type="GO" id="GO:0006164">
    <property type="term" value="P:purine nucleotide biosynthetic process"/>
    <property type="evidence" value="ECO:0007669"/>
    <property type="project" value="UniProtKB-KW"/>
</dbReference>
<evidence type="ECO:0000256" key="3">
    <source>
        <dbReference type="ARBA" id="ARBA00022741"/>
    </source>
</evidence>
<organism evidence="10 11">
    <name type="scientific">Lapidilactobacillus dextrinicus DSM 20335</name>
    <dbReference type="NCBI Taxonomy" id="1423738"/>
    <lineage>
        <taxon>Bacteria</taxon>
        <taxon>Bacillati</taxon>
        <taxon>Bacillota</taxon>
        <taxon>Bacilli</taxon>
        <taxon>Lactobacillales</taxon>
        <taxon>Lactobacillaceae</taxon>
        <taxon>Lapidilactobacillus</taxon>
    </lineage>
</organism>
<dbReference type="Pfam" id="PF02222">
    <property type="entry name" value="ATP-grasp"/>
    <property type="match status" value="1"/>
</dbReference>
<comment type="pathway">
    <text evidence="7">Purine metabolism.</text>
</comment>
<dbReference type="SUPFAM" id="SSF52440">
    <property type="entry name" value="PreATP-grasp domain"/>
    <property type="match status" value="1"/>
</dbReference>
<evidence type="ECO:0000256" key="4">
    <source>
        <dbReference type="ARBA" id="ARBA00022755"/>
    </source>
</evidence>
<keyword evidence="11" id="KW-1185">Reference proteome</keyword>
<dbReference type="STRING" id="1423738.FC84_GL000823"/>
<dbReference type="PANTHER" id="PTHR11609">
    <property type="entry name" value="PURINE BIOSYNTHESIS PROTEIN 6/7, PUR6/7"/>
    <property type="match status" value="1"/>
</dbReference>
<comment type="cofactor">
    <cofactor evidence="2">
        <name>Mg(2+)</name>
        <dbReference type="ChEBI" id="CHEBI:18420"/>
    </cofactor>
</comment>
<dbReference type="SUPFAM" id="SSF56059">
    <property type="entry name" value="Glutathione synthetase ATP-binding domain-like"/>
    <property type="match status" value="1"/>
</dbReference>
<evidence type="ECO:0000313" key="10">
    <source>
        <dbReference type="EMBL" id="KRM78564.1"/>
    </source>
</evidence>
<reference evidence="10 11" key="1">
    <citation type="journal article" date="2015" name="Genome Announc.">
        <title>Expanding the biotechnology potential of lactobacilli through comparative genomics of 213 strains and associated genera.</title>
        <authorList>
            <person name="Sun Z."/>
            <person name="Harris H.M."/>
            <person name="McCann A."/>
            <person name="Guo C."/>
            <person name="Argimon S."/>
            <person name="Zhang W."/>
            <person name="Yang X."/>
            <person name="Jeffery I.B."/>
            <person name="Cooney J.C."/>
            <person name="Kagawa T.F."/>
            <person name="Liu W."/>
            <person name="Song Y."/>
            <person name="Salvetti E."/>
            <person name="Wrobel A."/>
            <person name="Rasinkangas P."/>
            <person name="Parkhill J."/>
            <person name="Rea M.C."/>
            <person name="O'Sullivan O."/>
            <person name="Ritari J."/>
            <person name="Douillard F.P."/>
            <person name="Paul Ross R."/>
            <person name="Yang R."/>
            <person name="Briner A.E."/>
            <person name="Felis G.E."/>
            <person name="de Vos W.M."/>
            <person name="Barrangou R."/>
            <person name="Klaenhammer T.R."/>
            <person name="Caufield P.W."/>
            <person name="Cui Y."/>
            <person name="Zhang H."/>
            <person name="O'Toole P.W."/>
        </authorList>
    </citation>
    <scope>NUCLEOTIDE SEQUENCE [LARGE SCALE GENOMIC DNA]</scope>
    <source>
        <strain evidence="10 11">DSM 20335</strain>
    </source>
</reference>
<protein>
    <submittedName>
        <fullName evidence="10">Phosphoribosylaminoimidazole carboxylase</fullName>
    </submittedName>
</protein>
<dbReference type="PROSITE" id="PS50975">
    <property type="entry name" value="ATP_GRASP"/>
    <property type="match status" value="1"/>
</dbReference>
<dbReference type="InterPro" id="IPR011761">
    <property type="entry name" value="ATP-grasp"/>
</dbReference>
<comment type="cofactor">
    <cofactor evidence="1">
        <name>Mn(2+)</name>
        <dbReference type="ChEBI" id="CHEBI:29035"/>
    </cofactor>
</comment>
<dbReference type="GO" id="GO:0005524">
    <property type="term" value="F:ATP binding"/>
    <property type="evidence" value="ECO:0007669"/>
    <property type="project" value="UniProtKB-UniRule"/>
</dbReference>
<evidence type="ECO:0000256" key="7">
    <source>
        <dbReference type="ARBA" id="ARBA00025704"/>
    </source>
</evidence>
<accession>A0A0R2BL58</accession>
<dbReference type="InterPro" id="IPR003135">
    <property type="entry name" value="ATP-grasp_carboxylate-amine"/>
</dbReference>
<dbReference type="RefSeq" id="WP_057757248.1">
    <property type="nucleotide sequence ID" value="NZ_AYYK01000016.1"/>
</dbReference>
<evidence type="ECO:0000256" key="1">
    <source>
        <dbReference type="ARBA" id="ARBA00001936"/>
    </source>
</evidence>
<keyword evidence="4" id="KW-0658">Purine biosynthesis</keyword>
<dbReference type="Gene3D" id="3.40.50.20">
    <property type="match status" value="1"/>
</dbReference>
<dbReference type="GO" id="GO:0005829">
    <property type="term" value="C:cytosol"/>
    <property type="evidence" value="ECO:0007669"/>
    <property type="project" value="TreeGrafter"/>
</dbReference>
<dbReference type="InterPro" id="IPR016185">
    <property type="entry name" value="PreATP-grasp_dom_sf"/>
</dbReference>
<dbReference type="EMBL" id="AYYK01000016">
    <property type="protein sequence ID" value="KRM78564.1"/>
    <property type="molecule type" value="Genomic_DNA"/>
</dbReference>
<evidence type="ECO:0000259" key="9">
    <source>
        <dbReference type="PROSITE" id="PS50975"/>
    </source>
</evidence>
<dbReference type="InterPro" id="IPR013815">
    <property type="entry name" value="ATP_grasp_subdomain_1"/>
</dbReference>
<evidence type="ECO:0000256" key="8">
    <source>
        <dbReference type="PROSITE-ProRule" id="PRU00409"/>
    </source>
</evidence>
<dbReference type="OrthoDB" id="9804625at2"/>
<dbReference type="PATRIC" id="fig|1423738.3.peg.833"/>
<feature type="domain" description="ATP-grasp" evidence="9">
    <location>
        <begin position="110"/>
        <end position="296"/>
    </location>
</feature>
<evidence type="ECO:0000313" key="11">
    <source>
        <dbReference type="Proteomes" id="UP000051813"/>
    </source>
</evidence>
<proteinExistence type="predicted"/>
<dbReference type="GO" id="GO:0046872">
    <property type="term" value="F:metal ion binding"/>
    <property type="evidence" value="ECO:0007669"/>
    <property type="project" value="InterPro"/>
</dbReference>
<dbReference type="PANTHER" id="PTHR11609:SF5">
    <property type="entry name" value="PHOSPHORIBOSYLAMINOIMIDAZOLE CARBOXYLASE"/>
    <property type="match status" value="1"/>
</dbReference>
<evidence type="ECO:0000256" key="6">
    <source>
        <dbReference type="ARBA" id="ARBA00023211"/>
    </source>
</evidence>
<dbReference type="InterPro" id="IPR054350">
    <property type="entry name" value="PurT/PurK_preATP-grasp"/>
</dbReference>
<name>A0A0R2BL58_9LACO</name>
<keyword evidence="6" id="KW-0464">Manganese</keyword>